<dbReference type="Proteomes" id="UP000016933">
    <property type="component" value="Unassembled WGS sequence"/>
</dbReference>
<name>N1PCR5_DOTSN</name>
<proteinExistence type="predicted"/>
<dbReference type="OrthoDB" id="3641925at2759"/>
<reference evidence="2" key="1">
    <citation type="journal article" date="2012" name="PLoS Genet.">
        <title>The genomes of the fungal plant pathogens Cladosporium fulvum and Dothistroma septosporum reveal adaptation to different hosts and lifestyles but also signatures of common ancestry.</title>
        <authorList>
            <person name="de Wit P.J.G.M."/>
            <person name="van der Burgt A."/>
            <person name="Oekmen B."/>
            <person name="Stergiopoulos I."/>
            <person name="Abd-Elsalam K.A."/>
            <person name="Aerts A.L."/>
            <person name="Bahkali A.H."/>
            <person name="Beenen H.G."/>
            <person name="Chettri P."/>
            <person name="Cox M.P."/>
            <person name="Datema E."/>
            <person name="de Vries R.P."/>
            <person name="Dhillon B."/>
            <person name="Ganley A.R."/>
            <person name="Griffiths S.A."/>
            <person name="Guo Y."/>
            <person name="Hamelin R.C."/>
            <person name="Henrissat B."/>
            <person name="Kabir M.S."/>
            <person name="Jashni M.K."/>
            <person name="Kema G."/>
            <person name="Klaubauf S."/>
            <person name="Lapidus A."/>
            <person name="Levasseur A."/>
            <person name="Lindquist E."/>
            <person name="Mehrabi R."/>
            <person name="Ohm R.A."/>
            <person name="Owen T.J."/>
            <person name="Salamov A."/>
            <person name="Schwelm A."/>
            <person name="Schijlen E."/>
            <person name="Sun H."/>
            <person name="van den Burg H.A."/>
            <person name="van Ham R.C.H.J."/>
            <person name="Zhang S."/>
            <person name="Goodwin S.B."/>
            <person name="Grigoriev I.V."/>
            <person name="Collemare J."/>
            <person name="Bradshaw R.E."/>
        </authorList>
    </citation>
    <scope>NUCLEOTIDE SEQUENCE [LARGE SCALE GENOMIC DNA]</scope>
    <source>
        <strain evidence="2">NZE10 / CBS 128990</strain>
    </source>
</reference>
<organism evidence="1 2">
    <name type="scientific">Dothistroma septosporum (strain NZE10 / CBS 128990)</name>
    <name type="common">Red band needle blight fungus</name>
    <name type="synonym">Mycosphaerella pini</name>
    <dbReference type="NCBI Taxonomy" id="675120"/>
    <lineage>
        <taxon>Eukaryota</taxon>
        <taxon>Fungi</taxon>
        <taxon>Dikarya</taxon>
        <taxon>Ascomycota</taxon>
        <taxon>Pezizomycotina</taxon>
        <taxon>Dothideomycetes</taxon>
        <taxon>Dothideomycetidae</taxon>
        <taxon>Mycosphaerellales</taxon>
        <taxon>Mycosphaerellaceae</taxon>
        <taxon>Dothistroma</taxon>
    </lineage>
</organism>
<protein>
    <recommendedName>
        <fullName evidence="3">Suppressor of anucleate metulae protein B</fullName>
    </recommendedName>
</protein>
<evidence type="ECO:0008006" key="3">
    <source>
        <dbReference type="Google" id="ProtNLM"/>
    </source>
</evidence>
<dbReference type="AlphaFoldDB" id="N1PCR5"/>
<gene>
    <name evidence="1" type="ORF">DOTSEDRAFT_27787</name>
</gene>
<keyword evidence="2" id="KW-1185">Reference proteome</keyword>
<sequence length="229" mass="25282">MPSGSFRTGQTGVMVVFNSVLNEMTTEGGQHMGQMPPMQDGILLGCDGRDDPQIPLPLTMQLGLPIQYSVHDDLSLLFPKGHVFKDNMLLRLLSLDVDPNSDSFGSYTHTATRNMTLSRTDFQTLNSKDVEAIIAYVRLVLRDIRAVSCVDRSSIQYREAYEKAVGASFLANPVDFAGFRDLYKKGPVCQACGMPQGWRDVVEMLACVQCQEGVYCSETCHSRKCPGAN</sequence>
<accession>N1PCR5</accession>
<dbReference type="EMBL" id="KB446544">
    <property type="protein sequence ID" value="EME39834.1"/>
    <property type="molecule type" value="Genomic_DNA"/>
</dbReference>
<evidence type="ECO:0000313" key="2">
    <source>
        <dbReference type="Proteomes" id="UP000016933"/>
    </source>
</evidence>
<reference evidence="1 2" key="2">
    <citation type="journal article" date="2012" name="PLoS Pathog.">
        <title>Diverse lifestyles and strategies of plant pathogenesis encoded in the genomes of eighteen Dothideomycetes fungi.</title>
        <authorList>
            <person name="Ohm R.A."/>
            <person name="Feau N."/>
            <person name="Henrissat B."/>
            <person name="Schoch C.L."/>
            <person name="Horwitz B.A."/>
            <person name="Barry K.W."/>
            <person name="Condon B.J."/>
            <person name="Copeland A.C."/>
            <person name="Dhillon B."/>
            <person name="Glaser F."/>
            <person name="Hesse C.N."/>
            <person name="Kosti I."/>
            <person name="LaButti K."/>
            <person name="Lindquist E.A."/>
            <person name="Lucas S."/>
            <person name="Salamov A.A."/>
            <person name="Bradshaw R.E."/>
            <person name="Ciuffetti L."/>
            <person name="Hamelin R.C."/>
            <person name="Kema G.H.J."/>
            <person name="Lawrence C."/>
            <person name="Scott J.A."/>
            <person name="Spatafora J.W."/>
            <person name="Turgeon B.G."/>
            <person name="de Wit P.J.G.M."/>
            <person name="Zhong S."/>
            <person name="Goodwin S.B."/>
            <person name="Grigoriev I.V."/>
        </authorList>
    </citation>
    <scope>NUCLEOTIDE SEQUENCE [LARGE SCALE GENOMIC DNA]</scope>
    <source>
        <strain evidence="2">NZE10 / CBS 128990</strain>
    </source>
</reference>
<dbReference type="HOGENOM" id="CLU_1209804_0_0_1"/>
<evidence type="ECO:0000313" key="1">
    <source>
        <dbReference type="EMBL" id="EME39834.1"/>
    </source>
</evidence>